<dbReference type="GO" id="GO:0005886">
    <property type="term" value="C:plasma membrane"/>
    <property type="evidence" value="ECO:0007669"/>
    <property type="project" value="UniProtKB-SubCell"/>
</dbReference>
<feature type="transmembrane region" description="Helical" evidence="1">
    <location>
        <begin position="79"/>
        <end position="98"/>
    </location>
</feature>
<dbReference type="RefSeq" id="WP_093183687.1">
    <property type="nucleotide sequence ID" value="NZ_FMYH01000004.1"/>
</dbReference>
<evidence type="ECO:0000313" key="3">
    <source>
        <dbReference type="Proteomes" id="UP000199039"/>
    </source>
</evidence>
<protein>
    <submittedName>
        <fullName evidence="2">ABC-2 type transport system permease protein</fullName>
    </submittedName>
</protein>
<keyword evidence="1" id="KW-1133">Transmembrane helix</keyword>
<dbReference type="EMBL" id="FMYH01000004">
    <property type="protein sequence ID" value="SDC91421.1"/>
    <property type="molecule type" value="Genomic_DNA"/>
</dbReference>
<feature type="transmembrane region" description="Helical" evidence="1">
    <location>
        <begin position="164"/>
        <end position="188"/>
    </location>
</feature>
<keyword evidence="1" id="KW-0812">Transmembrane</keyword>
<evidence type="ECO:0000313" key="2">
    <source>
        <dbReference type="EMBL" id="SDC91421.1"/>
    </source>
</evidence>
<keyword evidence="3" id="KW-1185">Reference proteome</keyword>
<accession>A0A1G6QGZ0</accession>
<gene>
    <name evidence="2" type="ORF">SAMN05216410_2536</name>
</gene>
<keyword evidence="1" id="KW-0472">Membrane</keyword>
<sequence length="269" mass="28118">MSAATLTRPSAGPTSKFIVTFPRLLRSELIKFLTVRSTLWSLSVAVVLVIGFGAIMASASKSQDAFGDGVSVGAMAPIVGVYFAQLVYVVLGVIGIGSEYSTGMIRSTLSAAPTRTPALLAKTVVLGIASFVVSFVSIVVAFFLVQAILSSTDHAASLGDPHVLRMLVGAALYLSFMTMFSLSIGAIVRNTAAGISIVVGLLLILPTFLPIIPWKPLKEIVKYLPGVGDAVMLPPGQSTHTAWVGFAILAAWTVVGTIVAAVLLKRRDA</sequence>
<feature type="transmembrane region" description="Helical" evidence="1">
    <location>
        <begin position="39"/>
        <end position="59"/>
    </location>
</feature>
<feature type="transmembrane region" description="Helical" evidence="1">
    <location>
        <begin position="119"/>
        <end position="144"/>
    </location>
</feature>
<name>A0A1G6QGZ0_9MICO</name>
<dbReference type="GO" id="GO:0140359">
    <property type="term" value="F:ABC-type transporter activity"/>
    <property type="evidence" value="ECO:0007669"/>
    <property type="project" value="InterPro"/>
</dbReference>
<organism evidence="2 3">
    <name type="scientific">Sanguibacter gelidistatuariae</name>
    <dbReference type="NCBI Taxonomy" id="1814289"/>
    <lineage>
        <taxon>Bacteria</taxon>
        <taxon>Bacillati</taxon>
        <taxon>Actinomycetota</taxon>
        <taxon>Actinomycetes</taxon>
        <taxon>Micrococcales</taxon>
        <taxon>Sanguibacteraceae</taxon>
        <taxon>Sanguibacter</taxon>
    </lineage>
</organism>
<dbReference type="AlphaFoldDB" id="A0A1G6QGZ0"/>
<dbReference type="STRING" id="1814289.SAMN05216410_2536"/>
<proteinExistence type="predicted"/>
<feature type="transmembrane region" description="Helical" evidence="1">
    <location>
        <begin position="242"/>
        <end position="264"/>
    </location>
</feature>
<reference evidence="2 3" key="1">
    <citation type="submission" date="2016-09" db="EMBL/GenBank/DDBJ databases">
        <authorList>
            <person name="Capua I."/>
            <person name="De Benedictis P."/>
            <person name="Joannis T."/>
            <person name="Lombin L.H."/>
            <person name="Cattoli G."/>
        </authorList>
    </citation>
    <scope>NUCLEOTIDE SEQUENCE [LARGE SCALE GENOMIC DNA]</scope>
    <source>
        <strain evidence="2 3">ISLP-3</strain>
    </source>
</reference>
<evidence type="ECO:0000256" key="1">
    <source>
        <dbReference type="SAM" id="Phobius"/>
    </source>
</evidence>
<dbReference type="PANTHER" id="PTHR37305">
    <property type="entry name" value="INTEGRAL MEMBRANE PROTEIN-RELATED"/>
    <property type="match status" value="1"/>
</dbReference>
<dbReference type="OrthoDB" id="3297477at2"/>
<dbReference type="Proteomes" id="UP000199039">
    <property type="component" value="Unassembled WGS sequence"/>
</dbReference>
<feature type="transmembrane region" description="Helical" evidence="1">
    <location>
        <begin position="195"/>
        <end position="214"/>
    </location>
</feature>
<dbReference type="PANTHER" id="PTHR37305:SF1">
    <property type="entry name" value="MEMBRANE PROTEIN"/>
    <property type="match status" value="1"/>
</dbReference>